<dbReference type="InterPro" id="IPR021745">
    <property type="entry name" value="CbiG_mid"/>
</dbReference>
<dbReference type="GO" id="GO:0009236">
    <property type="term" value="P:cobalamin biosynthetic process"/>
    <property type="evidence" value="ECO:0007669"/>
    <property type="project" value="InterPro"/>
</dbReference>
<evidence type="ECO:0000259" key="1">
    <source>
        <dbReference type="Pfam" id="PF01890"/>
    </source>
</evidence>
<dbReference type="SUPFAM" id="SSF159672">
    <property type="entry name" value="CbiG N-terminal domain-like"/>
    <property type="match status" value="1"/>
</dbReference>
<evidence type="ECO:0000313" key="4">
    <source>
        <dbReference type="EMBL" id="GAW91524.1"/>
    </source>
</evidence>
<dbReference type="Pfam" id="PF11760">
    <property type="entry name" value="CbiG_N"/>
    <property type="match status" value="1"/>
</dbReference>
<dbReference type="PANTHER" id="PTHR37477">
    <property type="entry name" value="COBALT-PRECORRIN-5A HYDROLASE"/>
    <property type="match status" value="1"/>
</dbReference>
<keyword evidence="5" id="KW-1185">Reference proteome</keyword>
<feature type="domain" description="CobE/GbiG C-terminal" evidence="1">
    <location>
        <begin position="230"/>
        <end position="351"/>
    </location>
</feature>
<evidence type="ECO:0000313" key="5">
    <source>
        <dbReference type="Proteomes" id="UP000197032"/>
    </source>
</evidence>
<name>A0A1Z5HPT7_9FIRM</name>
<dbReference type="InterPro" id="IPR038029">
    <property type="entry name" value="GbiG_N_sf"/>
</dbReference>
<dbReference type="Gene3D" id="3.30.420.180">
    <property type="entry name" value="CobE/GbiG C-terminal domain"/>
    <property type="match status" value="1"/>
</dbReference>
<dbReference type="InterPro" id="IPR021744">
    <property type="entry name" value="CbiG_N"/>
</dbReference>
<dbReference type="Pfam" id="PF01890">
    <property type="entry name" value="CbiG_C"/>
    <property type="match status" value="1"/>
</dbReference>
<protein>
    <submittedName>
        <fullName evidence="4">Cobalamin (Vitamin B12) biosynthesis protein CbiG</fullName>
    </submittedName>
</protein>
<reference evidence="5" key="1">
    <citation type="journal article" date="2017" name="Appl. Environ. Microbiol.">
        <title>Genomic analysis of Calderihabitans maritimus KKC1, a thermophilic hydrogenogenic carboxydotrophic bacterium isolated from marine sediment.</title>
        <authorList>
            <person name="Omae K."/>
            <person name="Yoneda Y."/>
            <person name="Fukuyama Y."/>
            <person name="Yoshida T."/>
            <person name="Sako Y."/>
        </authorList>
    </citation>
    <scope>NUCLEOTIDE SEQUENCE [LARGE SCALE GENOMIC DNA]</scope>
    <source>
        <strain evidence="5">KKC1</strain>
    </source>
</reference>
<evidence type="ECO:0000259" key="3">
    <source>
        <dbReference type="Pfam" id="PF11761"/>
    </source>
</evidence>
<dbReference type="InterPro" id="IPR002750">
    <property type="entry name" value="CobE/GbiG_C"/>
</dbReference>
<proteinExistence type="predicted"/>
<dbReference type="PANTHER" id="PTHR37477:SF1">
    <property type="entry name" value="COBALT-PRECORRIN-5A HYDROLASE"/>
    <property type="match status" value="1"/>
</dbReference>
<sequence length="356" mass="39291">MKVAIIAVTEEGARLGEKLRSGLPGERVLYLSSKINNAEIAAEVFNLPLSHLVGKLIKNFDGIVFIMALGIAVRVIAPYIQSKIQDPAIVVVDEKGRYAISTLGGHWAGANELTRQVADILGAKPVITTATDIQGLPAIDVIARRLHSIPEPFHAVKDVNMALLRQEKVEIFSEIPREEIKAQWTDPKGQLIWKDIGDYTGASKHIAVVLSSRLFPQEMKPTLFLRPRNLVVGLGCRRGVTVDEIKTAVEETFRQERLSTLSIAAFSTIDRKKDESALLQLAKAWEISVRFWSPAELARVIEEFPELNWSPRVKEKVGVGGICEPAAILGSGRGSLVVRKRKYQRVTLAVARARSL</sequence>
<dbReference type="OrthoDB" id="9781023at2"/>
<dbReference type="Proteomes" id="UP000197032">
    <property type="component" value="Unassembled WGS sequence"/>
</dbReference>
<feature type="domain" description="Cobalamin biosynthesis central region" evidence="3">
    <location>
        <begin position="137"/>
        <end position="227"/>
    </location>
</feature>
<dbReference type="SUPFAM" id="SSF159664">
    <property type="entry name" value="CobE/GbiG C-terminal domain-like"/>
    <property type="match status" value="1"/>
</dbReference>
<organism evidence="4 5">
    <name type="scientific">Calderihabitans maritimus</name>
    <dbReference type="NCBI Taxonomy" id="1246530"/>
    <lineage>
        <taxon>Bacteria</taxon>
        <taxon>Bacillati</taxon>
        <taxon>Bacillota</taxon>
        <taxon>Clostridia</taxon>
        <taxon>Neomoorellales</taxon>
        <taxon>Calderihabitantaceae</taxon>
        <taxon>Calderihabitans</taxon>
    </lineage>
</organism>
<dbReference type="InterPro" id="IPR036518">
    <property type="entry name" value="CobE/GbiG_C_sf"/>
</dbReference>
<evidence type="ECO:0000259" key="2">
    <source>
        <dbReference type="Pfam" id="PF11760"/>
    </source>
</evidence>
<dbReference type="AlphaFoldDB" id="A0A1Z5HPT7"/>
<dbReference type="Gene3D" id="3.40.50.11220">
    <property type="match status" value="1"/>
</dbReference>
<comment type="caution">
    <text evidence="4">The sequence shown here is derived from an EMBL/GenBank/DDBJ whole genome shotgun (WGS) entry which is preliminary data.</text>
</comment>
<accession>A0A1Z5HPT7</accession>
<dbReference type="InterPro" id="IPR052553">
    <property type="entry name" value="CbiG_hydrolase"/>
</dbReference>
<feature type="domain" description="Cobalamin synthesis G N-terminal" evidence="2">
    <location>
        <begin position="53"/>
        <end position="132"/>
    </location>
</feature>
<dbReference type="RefSeq" id="WP_088553041.1">
    <property type="nucleotide sequence ID" value="NZ_BDGJ01000018.1"/>
</dbReference>
<dbReference type="Pfam" id="PF11761">
    <property type="entry name" value="CbiG_mid"/>
    <property type="match status" value="1"/>
</dbReference>
<dbReference type="EMBL" id="BDGJ01000018">
    <property type="protein sequence ID" value="GAW91524.1"/>
    <property type="molecule type" value="Genomic_DNA"/>
</dbReference>
<gene>
    <name evidence="4" type="ORF">KKC1_06850</name>
</gene>